<keyword evidence="7 10" id="KW-0472">Membrane</keyword>
<accession>A0A0L0FKF3</accession>
<evidence type="ECO:0000256" key="10">
    <source>
        <dbReference type="SAM" id="Phobius"/>
    </source>
</evidence>
<dbReference type="GO" id="GO:0015031">
    <property type="term" value="P:protein transport"/>
    <property type="evidence" value="ECO:0007669"/>
    <property type="project" value="UniProtKB-KW"/>
</dbReference>
<evidence type="ECO:0000313" key="13">
    <source>
        <dbReference type="Proteomes" id="UP000054560"/>
    </source>
</evidence>
<keyword evidence="4" id="KW-0653">Protein transport</keyword>
<dbReference type="SMART" id="SM00397">
    <property type="entry name" value="t_SNARE"/>
    <property type="match status" value="1"/>
</dbReference>
<dbReference type="PANTHER" id="PTHR12791">
    <property type="entry name" value="GOLGI SNARE BET1-RELATED"/>
    <property type="match status" value="1"/>
</dbReference>
<dbReference type="AlphaFoldDB" id="A0A0L0FKF3"/>
<evidence type="ECO:0000256" key="4">
    <source>
        <dbReference type="ARBA" id="ARBA00022927"/>
    </source>
</evidence>
<evidence type="ECO:0000256" key="1">
    <source>
        <dbReference type="ARBA" id="ARBA00004394"/>
    </source>
</evidence>
<dbReference type="SUPFAM" id="SSF58038">
    <property type="entry name" value="SNARE fusion complex"/>
    <property type="match status" value="1"/>
</dbReference>
<name>A0A0L0FKF3_9EUKA</name>
<dbReference type="OrthoDB" id="261831at2759"/>
<organism evidence="12 13">
    <name type="scientific">Sphaeroforma arctica JP610</name>
    <dbReference type="NCBI Taxonomy" id="667725"/>
    <lineage>
        <taxon>Eukaryota</taxon>
        <taxon>Ichthyosporea</taxon>
        <taxon>Ichthyophonida</taxon>
        <taxon>Sphaeroforma</taxon>
    </lineage>
</organism>
<dbReference type="GO" id="GO:0000139">
    <property type="term" value="C:Golgi membrane"/>
    <property type="evidence" value="ECO:0007669"/>
    <property type="project" value="UniProtKB-SubCell"/>
</dbReference>
<dbReference type="RefSeq" id="XP_014151142.1">
    <property type="nucleotide sequence ID" value="XM_014295667.1"/>
</dbReference>
<dbReference type="GeneID" id="25910796"/>
<keyword evidence="13" id="KW-1185">Reference proteome</keyword>
<dbReference type="CDD" id="cd15853">
    <property type="entry name" value="SNARE_Bet1"/>
    <property type="match status" value="1"/>
</dbReference>
<evidence type="ECO:0000256" key="6">
    <source>
        <dbReference type="ARBA" id="ARBA00023034"/>
    </source>
</evidence>
<feature type="region of interest" description="Disordered" evidence="9">
    <location>
        <begin position="1"/>
        <end position="28"/>
    </location>
</feature>
<feature type="compositionally biased region" description="Gly residues" evidence="9">
    <location>
        <begin position="1"/>
        <end position="10"/>
    </location>
</feature>
<keyword evidence="2" id="KW-0813">Transport</keyword>
<gene>
    <name evidence="12" type="ORF">SARC_10292</name>
</gene>
<dbReference type="PROSITE" id="PS50192">
    <property type="entry name" value="T_SNARE"/>
    <property type="match status" value="1"/>
</dbReference>
<evidence type="ECO:0000256" key="5">
    <source>
        <dbReference type="ARBA" id="ARBA00022989"/>
    </source>
</evidence>
<sequence>MSYGRGGGSSSNGFNEDRESMLQSERRERLMENENDQIAIELSNKVGALKNLTRGIHSDVQEHNSFLDSLQDKFGESGRVLGGAMEKLTELVSSGSGMSICRIVGICTALFCVLYWILK</sequence>
<dbReference type="STRING" id="667725.A0A0L0FKF3"/>
<feature type="domain" description="T-SNARE coiled-coil homology" evidence="11">
    <location>
        <begin position="29"/>
        <end position="91"/>
    </location>
</feature>
<evidence type="ECO:0000313" key="12">
    <source>
        <dbReference type="EMBL" id="KNC77240.1"/>
    </source>
</evidence>
<comment type="subcellular location">
    <subcellularLocation>
        <location evidence="8">Endomembrane system</location>
        <topology evidence="8">Single-pass type IV membrane protein</topology>
    </subcellularLocation>
    <subcellularLocation>
        <location evidence="1">Golgi apparatus membrane</location>
    </subcellularLocation>
</comment>
<dbReference type="InterPro" id="IPR000727">
    <property type="entry name" value="T_SNARE_dom"/>
</dbReference>
<dbReference type="InterPro" id="IPR039899">
    <property type="entry name" value="BET1_SNARE"/>
</dbReference>
<evidence type="ECO:0000256" key="3">
    <source>
        <dbReference type="ARBA" id="ARBA00022692"/>
    </source>
</evidence>
<dbReference type="Proteomes" id="UP000054560">
    <property type="component" value="Unassembled WGS sequence"/>
</dbReference>
<evidence type="ECO:0000259" key="11">
    <source>
        <dbReference type="PROSITE" id="PS50192"/>
    </source>
</evidence>
<dbReference type="Gene3D" id="1.20.5.110">
    <property type="match status" value="1"/>
</dbReference>
<evidence type="ECO:0000256" key="7">
    <source>
        <dbReference type="ARBA" id="ARBA00023136"/>
    </source>
</evidence>
<feature type="transmembrane region" description="Helical" evidence="10">
    <location>
        <begin position="100"/>
        <end position="118"/>
    </location>
</feature>
<keyword evidence="5 10" id="KW-1133">Transmembrane helix</keyword>
<evidence type="ECO:0000256" key="8">
    <source>
        <dbReference type="ARBA" id="ARBA00046280"/>
    </source>
</evidence>
<protein>
    <recommendedName>
        <fullName evidence="11">t-SNARE coiled-coil homology domain-containing protein</fullName>
    </recommendedName>
</protein>
<proteinExistence type="predicted"/>
<keyword evidence="3 10" id="KW-0812">Transmembrane</keyword>
<keyword evidence="6" id="KW-0333">Golgi apparatus</keyword>
<evidence type="ECO:0000256" key="2">
    <source>
        <dbReference type="ARBA" id="ARBA00022448"/>
    </source>
</evidence>
<evidence type="ECO:0000256" key="9">
    <source>
        <dbReference type="SAM" id="MobiDB-lite"/>
    </source>
</evidence>
<feature type="compositionally biased region" description="Basic and acidic residues" evidence="9">
    <location>
        <begin position="15"/>
        <end position="28"/>
    </location>
</feature>
<reference evidence="12 13" key="1">
    <citation type="submission" date="2011-02" db="EMBL/GenBank/DDBJ databases">
        <title>The Genome Sequence of Sphaeroforma arctica JP610.</title>
        <authorList>
            <consortium name="The Broad Institute Genome Sequencing Platform"/>
            <person name="Russ C."/>
            <person name="Cuomo C."/>
            <person name="Young S.K."/>
            <person name="Zeng Q."/>
            <person name="Gargeya S."/>
            <person name="Alvarado L."/>
            <person name="Berlin A."/>
            <person name="Chapman S.B."/>
            <person name="Chen Z."/>
            <person name="Freedman E."/>
            <person name="Gellesch M."/>
            <person name="Goldberg J."/>
            <person name="Griggs A."/>
            <person name="Gujja S."/>
            <person name="Heilman E."/>
            <person name="Heiman D."/>
            <person name="Howarth C."/>
            <person name="Mehta T."/>
            <person name="Neiman D."/>
            <person name="Pearson M."/>
            <person name="Roberts A."/>
            <person name="Saif S."/>
            <person name="Shea T."/>
            <person name="Shenoy N."/>
            <person name="Sisk P."/>
            <person name="Stolte C."/>
            <person name="Sykes S."/>
            <person name="White J."/>
            <person name="Yandava C."/>
            <person name="Burger G."/>
            <person name="Gray M.W."/>
            <person name="Holland P.W.H."/>
            <person name="King N."/>
            <person name="Lang F.B.F."/>
            <person name="Roger A.J."/>
            <person name="Ruiz-Trillo I."/>
            <person name="Haas B."/>
            <person name="Nusbaum C."/>
            <person name="Birren B."/>
        </authorList>
    </citation>
    <scope>NUCLEOTIDE SEQUENCE [LARGE SCALE GENOMIC DNA]</scope>
    <source>
        <strain evidence="12 13">JP610</strain>
    </source>
</reference>
<dbReference type="EMBL" id="KQ242794">
    <property type="protein sequence ID" value="KNC77240.1"/>
    <property type="molecule type" value="Genomic_DNA"/>
</dbReference>